<feature type="region of interest" description="Disordered" evidence="1">
    <location>
        <begin position="28"/>
        <end position="62"/>
    </location>
</feature>
<dbReference type="RefSeq" id="WP_155667676.1">
    <property type="nucleotide sequence ID" value="NZ_WOCA01000003.1"/>
</dbReference>
<accession>A0A6N8FHQ2</accession>
<comment type="caution">
    <text evidence="3">The sequence shown here is derived from an EMBL/GenBank/DDBJ whole genome shotgun (WGS) entry which is preliminary data.</text>
</comment>
<sequence>MNKYYKLAMIILFSGLLLIGCGSDDDAAEPNQGDSYPVNNKDESDSNAENDSESDVSGSKVTEIHTLEEEDDITRENISINYDGSVVYFDLVDDSGEDETNTPYFYYNGDMFDASSVDSFSDCKYNVNAADTIYFTGTCKDEKDTRVSVVYDITENTITHSTDRDRNVHVLNDGRVLYTTEFSEDGTIYELTEDGEEPFIEIEDMPTILNFSVDQNNEVFFIYGANDEYWNSYVFDTTSDSEPVPFQSVPDDDEATTVEGRISPDGKYIMYRYRGVTGGKHYNYVDSYIYNRDSEEEIHLGHGFDMNFVRSNGFVFDEVREYGQVIYNMETDTWLAPDTADITYFDSTYKDEYLDEADQEDFQRSSFVAISGDGETVLTLDRFRPLSEDRVEYSKLHTISTEDYIKFLEEYDIEIDFEPSPFDEKGA</sequence>
<protein>
    <recommendedName>
        <fullName evidence="5">Lipoprotein</fullName>
    </recommendedName>
</protein>
<feature type="signal peptide" evidence="2">
    <location>
        <begin position="1"/>
        <end position="27"/>
    </location>
</feature>
<feature type="chain" id="PRO_5026679772" description="Lipoprotein" evidence="2">
    <location>
        <begin position="28"/>
        <end position="427"/>
    </location>
</feature>
<evidence type="ECO:0008006" key="5">
    <source>
        <dbReference type="Google" id="ProtNLM"/>
    </source>
</evidence>
<name>A0A6N8FHQ2_9BACI</name>
<dbReference type="SUPFAM" id="SSF82171">
    <property type="entry name" value="DPP6 N-terminal domain-like"/>
    <property type="match status" value="1"/>
</dbReference>
<evidence type="ECO:0000313" key="4">
    <source>
        <dbReference type="Proteomes" id="UP000469125"/>
    </source>
</evidence>
<dbReference type="Proteomes" id="UP000469125">
    <property type="component" value="Unassembled WGS sequence"/>
</dbReference>
<keyword evidence="4" id="KW-1185">Reference proteome</keyword>
<dbReference type="AlphaFoldDB" id="A0A6N8FHQ2"/>
<gene>
    <name evidence="3" type="ORF">GMD78_05130</name>
</gene>
<keyword evidence="2" id="KW-0732">Signal</keyword>
<evidence type="ECO:0000256" key="2">
    <source>
        <dbReference type="SAM" id="SignalP"/>
    </source>
</evidence>
<feature type="compositionally biased region" description="Acidic residues" evidence="1">
    <location>
        <begin position="45"/>
        <end position="54"/>
    </location>
</feature>
<dbReference type="PROSITE" id="PS51257">
    <property type="entry name" value="PROKAR_LIPOPROTEIN"/>
    <property type="match status" value="1"/>
</dbReference>
<dbReference type="EMBL" id="WOCA01000003">
    <property type="protein sequence ID" value="MUK87784.1"/>
    <property type="molecule type" value="Genomic_DNA"/>
</dbReference>
<evidence type="ECO:0000256" key="1">
    <source>
        <dbReference type="SAM" id="MobiDB-lite"/>
    </source>
</evidence>
<reference evidence="3 4" key="1">
    <citation type="submission" date="2019-11" db="EMBL/GenBank/DDBJ databases">
        <authorList>
            <person name="Li X."/>
        </authorList>
    </citation>
    <scope>NUCLEOTIDE SEQUENCE [LARGE SCALE GENOMIC DNA]</scope>
    <source>
        <strain evidence="3 4">L9</strain>
    </source>
</reference>
<proteinExistence type="predicted"/>
<organism evidence="3 4">
    <name type="scientific">Ornithinibacillus caprae</name>
    <dbReference type="NCBI Taxonomy" id="2678566"/>
    <lineage>
        <taxon>Bacteria</taxon>
        <taxon>Bacillati</taxon>
        <taxon>Bacillota</taxon>
        <taxon>Bacilli</taxon>
        <taxon>Bacillales</taxon>
        <taxon>Bacillaceae</taxon>
        <taxon>Ornithinibacillus</taxon>
    </lineage>
</organism>
<evidence type="ECO:0000313" key="3">
    <source>
        <dbReference type="EMBL" id="MUK87784.1"/>
    </source>
</evidence>